<dbReference type="Pfam" id="PF00586">
    <property type="entry name" value="AIRS"/>
    <property type="match status" value="1"/>
</dbReference>
<dbReference type="GeneID" id="61049873"/>
<dbReference type="CDD" id="cd02197">
    <property type="entry name" value="HypE"/>
    <property type="match status" value="1"/>
</dbReference>
<comment type="caution">
    <text evidence="4">The sequence shown here is derived from an EMBL/GenBank/DDBJ whole genome shotgun (WGS) entry which is preliminary data.</text>
</comment>
<feature type="domain" description="PurM-like N-terminal" evidence="2">
    <location>
        <begin position="60"/>
        <end position="169"/>
    </location>
</feature>
<evidence type="ECO:0000256" key="1">
    <source>
        <dbReference type="ARBA" id="ARBA00006243"/>
    </source>
</evidence>
<dbReference type="Pfam" id="PF02769">
    <property type="entry name" value="AIRS_C"/>
    <property type="match status" value="1"/>
</dbReference>
<accession>A0A8E3B788</accession>
<protein>
    <submittedName>
        <fullName evidence="4">Hydrogenase maturation carbamoyl dehydratase HypE</fullName>
    </submittedName>
</protein>
<dbReference type="SUPFAM" id="SSF55326">
    <property type="entry name" value="PurM N-terminal domain-like"/>
    <property type="match status" value="1"/>
</dbReference>
<dbReference type="InterPro" id="IPR016188">
    <property type="entry name" value="PurM-like_N"/>
</dbReference>
<dbReference type="InterPro" id="IPR010918">
    <property type="entry name" value="PurM-like_C_dom"/>
</dbReference>
<dbReference type="PANTHER" id="PTHR30303">
    <property type="entry name" value="HYDROGENASE ISOENZYMES FORMATION PROTEIN HYPE"/>
    <property type="match status" value="1"/>
</dbReference>
<name>A0A8E3B788_RHILI</name>
<evidence type="ECO:0000259" key="3">
    <source>
        <dbReference type="Pfam" id="PF02769"/>
    </source>
</evidence>
<evidence type="ECO:0000313" key="5">
    <source>
        <dbReference type="Proteomes" id="UP000245631"/>
    </source>
</evidence>
<dbReference type="Gene3D" id="3.30.1330.10">
    <property type="entry name" value="PurM-like, N-terminal domain"/>
    <property type="match status" value="1"/>
</dbReference>
<proteinExistence type="inferred from homology"/>
<evidence type="ECO:0000259" key="2">
    <source>
        <dbReference type="Pfam" id="PF00586"/>
    </source>
</evidence>
<dbReference type="NCBIfam" id="TIGR02124">
    <property type="entry name" value="hypE"/>
    <property type="match status" value="1"/>
</dbReference>
<feature type="domain" description="PurM-like C-terminal" evidence="3">
    <location>
        <begin position="181"/>
        <end position="324"/>
    </location>
</feature>
<dbReference type="EMBL" id="QGGH01000001">
    <property type="protein sequence ID" value="PWJ93847.1"/>
    <property type="molecule type" value="Genomic_DNA"/>
</dbReference>
<evidence type="ECO:0000313" key="4">
    <source>
        <dbReference type="EMBL" id="PWJ93847.1"/>
    </source>
</evidence>
<dbReference type="Gene3D" id="3.90.650.10">
    <property type="entry name" value="PurM-like C-terminal domain"/>
    <property type="match status" value="1"/>
</dbReference>
<dbReference type="RefSeq" id="WP_109659044.1">
    <property type="nucleotide sequence ID" value="NZ_QGGH01000001.1"/>
</dbReference>
<dbReference type="AlphaFoldDB" id="A0A8E3B788"/>
<gene>
    <name evidence="4" type="ORF">C8D77_101527</name>
</gene>
<dbReference type="PANTHER" id="PTHR30303:SF0">
    <property type="entry name" value="CARBAMOYL DEHYDRATASE HYPE"/>
    <property type="match status" value="1"/>
</dbReference>
<reference evidence="4 5" key="1">
    <citation type="submission" date="2018-05" db="EMBL/GenBank/DDBJ databases">
        <title>Genomic Encyclopedia of Type Strains, Phase IV (KMG-IV): sequencing the most valuable type-strain genomes for metagenomic binning, comparative biology and taxonomic classification.</title>
        <authorList>
            <person name="Goeker M."/>
        </authorList>
    </citation>
    <scope>NUCLEOTIDE SEQUENCE [LARGE SCALE GENOMIC DNA]</scope>
    <source>
        <strain evidence="4 5">DSM 2626</strain>
    </source>
</reference>
<dbReference type="GO" id="GO:0051604">
    <property type="term" value="P:protein maturation"/>
    <property type="evidence" value="ECO:0007669"/>
    <property type="project" value="TreeGrafter"/>
</dbReference>
<dbReference type="SUPFAM" id="SSF56042">
    <property type="entry name" value="PurM C-terminal domain-like"/>
    <property type="match status" value="1"/>
</dbReference>
<dbReference type="Proteomes" id="UP000245631">
    <property type="component" value="Unassembled WGS sequence"/>
</dbReference>
<dbReference type="PIRSF" id="PIRSF005644">
    <property type="entry name" value="Hdrgns_mtr_HypE"/>
    <property type="match status" value="1"/>
</dbReference>
<dbReference type="InterPro" id="IPR036676">
    <property type="entry name" value="PurM-like_C_sf"/>
</dbReference>
<organism evidence="4 5">
    <name type="scientific">Rhizobium loti</name>
    <name type="common">Mesorhizobium loti</name>
    <dbReference type="NCBI Taxonomy" id="381"/>
    <lineage>
        <taxon>Bacteria</taxon>
        <taxon>Pseudomonadati</taxon>
        <taxon>Pseudomonadota</taxon>
        <taxon>Alphaproteobacteria</taxon>
        <taxon>Hyphomicrobiales</taxon>
        <taxon>Phyllobacteriaceae</taxon>
        <taxon>Mesorhizobium</taxon>
    </lineage>
</organism>
<dbReference type="InterPro" id="IPR036921">
    <property type="entry name" value="PurM-like_N_sf"/>
</dbReference>
<sequence length="355" mass="37085">MNMRPPPPKRVLGRVFIPTVTLAHGGGGKAMKDLIDDVFISAFADGAPEVLEDQARFDLAMLATHGDRLAFTTDSFVVDPLFFPGGDIGKLAVYGTVNDLAVGGAKPLYLSCAVVIEEGMKVEVLRRIALSMAQAAREAGVTIVTGDTKVVQRGACDKMFITTTGIGVIRPGLELGIDHVRPGDAILVNGLLGDHGAAILCARGDMALEASIESDCAALHELIELLLAAAPGTRCIRDATRGGIATVLNEIADASAVSIEIDEAATPLRDEVRGFCEILGLDPLYLANEGKIVIAVPAEESEAALAALCAHPHGQGSAIIGHAGLGEPGRVTMQTLFGGRRIVDMLVGEQLPRIC</sequence>
<comment type="similarity">
    <text evidence="1">Belongs to the HypE family.</text>
</comment>
<dbReference type="InterPro" id="IPR011854">
    <property type="entry name" value="HypE"/>
</dbReference>